<dbReference type="InterPro" id="IPR057812">
    <property type="entry name" value="SH3_YKFC_2nd"/>
</dbReference>
<keyword evidence="2" id="KW-0645">Protease</keyword>
<evidence type="ECO:0000256" key="1">
    <source>
        <dbReference type="ARBA" id="ARBA00007074"/>
    </source>
</evidence>
<dbReference type="InterPro" id="IPR038765">
    <property type="entry name" value="Papain-like_cys_pep_sf"/>
</dbReference>
<dbReference type="Pfam" id="PF23795">
    <property type="entry name" value="SH3_YKFC_2nd"/>
    <property type="match status" value="1"/>
</dbReference>
<reference evidence="7" key="1">
    <citation type="journal article" date="2019" name="Int. J. Syst. Evol. Microbiol.">
        <title>The Global Catalogue of Microorganisms (GCM) 10K type strain sequencing project: providing services to taxonomists for standard genome sequencing and annotation.</title>
        <authorList>
            <consortium name="The Broad Institute Genomics Platform"/>
            <consortium name="The Broad Institute Genome Sequencing Center for Infectious Disease"/>
            <person name="Wu L."/>
            <person name="Ma J."/>
        </authorList>
    </citation>
    <scope>NUCLEOTIDE SEQUENCE [LARGE SCALE GENOMIC DNA]</scope>
    <source>
        <strain evidence="7">KCTC 13193</strain>
    </source>
</reference>
<dbReference type="Proteomes" id="UP001595387">
    <property type="component" value="Unassembled WGS sequence"/>
</dbReference>
<organism evidence="6 7">
    <name type="scientific">Virgibacillus sediminis</name>
    <dbReference type="NCBI Taxonomy" id="202260"/>
    <lineage>
        <taxon>Bacteria</taxon>
        <taxon>Bacillati</taxon>
        <taxon>Bacillota</taxon>
        <taxon>Bacilli</taxon>
        <taxon>Bacillales</taxon>
        <taxon>Bacillaceae</taxon>
        <taxon>Virgibacillus</taxon>
    </lineage>
</organism>
<evidence type="ECO:0000256" key="2">
    <source>
        <dbReference type="ARBA" id="ARBA00022670"/>
    </source>
</evidence>
<dbReference type="SUPFAM" id="SSF54001">
    <property type="entry name" value="Cysteine proteinases"/>
    <property type="match status" value="1"/>
</dbReference>
<dbReference type="Gene3D" id="3.90.1720.10">
    <property type="entry name" value="endopeptidase domain like (from Nostoc punctiforme)"/>
    <property type="match status" value="1"/>
</dbReference>
<feature type="domain" description="NlpC/P60" evidence="5">
    <location>
        <begin position="187"/>
        <end position="311"/>
    </location>
</feature>
<dbReference type="RefSeq" id="WP_390306386.1">
    <property type="nucleotide sequence ID" value="NZ_JBHRRZ010000017.1"/>
</dbReference>
<evidence type="ECO:0000313" key="7">
    <source>
        <dbReference type="Proteomes" id="UP001595387"/>
    </source>
</evidence>
<name>A0ABV7A7V7_9BACI</name>
<evidence type="ECO:0000313" key="6">
    <source>
        <dbReference type="EMBL" id="MFC2948889.1"/>
    </source>
</evidence>
<dbReference type="Pfam" id="PF18348">
    <property type="entry name" value="SH3_16"/>
    <property type="match status" value="1"/>
</dbReference>
<dbReference type="Pfam" id="PF00877">
    <property type="entry name" value="NLPC_P60"/>
    <property type="match status" value="1"/>
</dbReference>
<dbReference type="PANTHER" id="PTHR47053:SF3">
    <property type="entry name" value="GAMMA-D-GLUTAMYL-L-LYSINE DIPEPTIDYL-PEPTIDASE"/>
    <property type="match status" value="1"/>
</dbReference>
<dbReference type="PROSITE" id="PS51935">
    <property type="entry name" value="NLPC_P60"/>
    <property type="match status" value="1"/>
</dbReference>
<evidence type="ECO:0000256" key="3">
    <source>
        <dbReference type="ARBA" id="ARBA00022801"/>
    </source>
</evidence>
<dbReference type="InterPro" id="IPR000064">
    <property type="entry name" value="NLP_P60_dom"/>
</dbReference>
<keyword evidence="7" id="KW-1185">Reference proteome</keyword>
<comment type="similarity">
    <text evidence="1">Belongs to the peptidase C40 family.</text>
</comment>
<gene>
    <name evidence="6" type="ORF">ACFODW_11140</name>
</gene>
<evidence type="ECO:0000259" key="5">
    <source>
        <dbReference type="PROSITE" id="PS51935"/>
    </source>
</evidence>
<dbReference type="Gene3D" id="2.30.30.40">
    <property type="entry name" value="SH3 Domains"/>
    <property type="match status" value="1"/>
</dbReference>
<comment type="caution">
    <text evidence="6">The sequence shown here is derived from an EMBL/GenBank/DDBJ whole genome shotgun (WGS) entry which is preliminary data.</text>
</comment>
<keyword evidence="3" id="KW-0378">Hydrolase</keyword>
<dbReference type="PANTHER" id="PTHR47053">
    <property type="entry name" value="MUREIN DD-ENDOPEPTIDASE MEPH-RELATED"/>
    <property type="match status" value="1"/>
</dbReference>
<dbReference type="InterPro" id="IPR051202">
    <property type="entry name" value="Peptidase_C40"/>
</dbReference>
<protein>
    <submittedName>
        <fullName evidence="6">NlpC/P60 family protein</fullName>
    </submittedName>
</protein>
<dbReference type="InterPro" id="IPR041382">
    <property type="entry name" value="SH3_16"/>
</dbReference>
<keyword evidence="4" id="KW-0788">Thiol protease</keyword>
<dbReference type="EMBL" id="JBHRRZ010000017">
    <property type="protein sequence ID" value="MFC2948889.1"/>
    <property type="molecule type" value="Genomic_DNA"/>
</dbReference>
<proteinExistence type="inferred from homology"/>
<sequence length="318" mass="35063">MIKQTFEQFPDRMWVTAVQVATLWTSPESARDIDAQGTANPTNIDAWVDSLSYKDSLALCDENRVQSQLLYGEPVLVTEIKGGWAHVVIPSQPSGKDVRGYPGWLPLEQLKQVDKGEWATEKYAAVTADKTVLKTENSDFSIKVSYMSILPVAEEGGDQVVVRTPHGKQYVPAEDVHIYPGEEGTVKGSGKEIVTAGERFIGLDYFWGGMSSFGYDCSGLAYAAHKANGYMIARDAGDQAKAGREVAFDQLQTGDLLFFAYEEGKGKLHHVGIYYGDEKLLHSPQTGKGIEIIEMAGTKYEKELCVARRYWEKAGGES</sequence>
<evidence type="ECO:0000256" key="4">
    <source>
        <dbReference type="ARBA" id="ARBA00022807"/>
    </source>
</evidence>
<accession>A0ABV7A7V7</accession>